<evidence type="ECO:0000259" key="5">
    <source>
        <dbReference type="PROSITE" id="PS50931"/>
    </source>
</evidence>
<dbReference type="Gene3D" id="1.10.10.10">
    <property type="entry name" value="Winged helix-like DNA-binding domain superfamily/Winged helix DNA-binding domain"/>
    <property type="match status" value="1"/>
</dbReference>
<dbReference type="SUPFAM" id="SSF46785">
    <property type="entry name" value="Winged helix' DNA-binding domain"/>
    <property type="match status" value="1"/>
</dbReference>
<dbReference type="SUPFAM" id="SSF53850">
    <property type="entry name" value="Periplasmic binding protein-like II"/>
    <property type="match status" value="1"/>
</dbReference>
<dbReference type="InterPro" id="IPR036388">
    <property type="entry name" value="WH-like_DNA-bd_sf"/>
</dbReference>
<dbReference type="InterPro" id="IPR005119">
    <property type="entry name" value="LysR_subst-bd"/>
</dbReference>
<evidence type="ECO:0000256" key="3">
    <source>
        <dbReference type="ARBA" id="ARBA00023125"/>
    </source>
</evidence>
<accession>A0A317PXX4</accession>
<dbReference type="Gene3D" id="3.40.190.10">
    <property type="entry name" value="Periplasmic binding protein-like II"/>
    <property type="match status" value="2"/>
</dbReference>
<dbReference type="GO" id="GO:0003700">
    <property type="term" value="F:DNA-binding transcription factor activity"/>
    <property type="evidence" value="ECO:0007669"/>
    <property type="project" value="InterPro"/>
</dbReference>
<protein>
    <submittedName>
        <fullName evidence="6">DNA-binding transcriptional LysR family regulator</fullName>
    </submittedName>
</protein>
<dbReference type="GO" id="GO:0003677">
    <property type="term" value="F:DNA binding"/>
    <property type="evidence" value="ECO:0007669"/>
    <property type="project" value="UniProtKB-KW"/>
</dbReference>
<evidence type="ECO:0000256" key="2">
    <source>
        <dbReference type="ARBA" id="ARBA00023015"/>
    </source>
</evidence>
<dbReference type="EMBL" id="QGTS01000007">
    <property type="protein sequence ID" value="PWW08031.1"/>
    <property type="molecule type" value="Genomic_DNA"/>
</dbReference>
<dbReference type="Pfam" id="PF00126">
    <property type="entry name" value="HTH_1"/>
    <property type="match status" value="1"/>
</dbReference>
<comment type="caution">
    <text evidence="6">The sequence shown here is derived from an EMBL/GenBank/DDBJ whole genome shotgun (WGS) entry which is preliminary data.</text>
</comment>
<evidence type="ECO:0000256" key="4">
    <source>
        <dbReference type="ARBA" id="ARBA00023163"/>
    </source>
</evidence>
<keyword evidence="4" id="KW-0804">Transcription</keyword>
<name>A0A317PXX4_9ENTR</name>
<gene>
    <name evidence="6" type="ORF">DES37_10773</name>
</gene>
<evidence type="ECO:0000313" key="7">
    <source>
        <dbReference type="Proteomes" id="UP000246744"/>
    </source>
</evidence>
<organism evidence="6 7">
    <name type="scientific">Mangrovibacter plantisponsor</name>
    <dbReference type="NCBI Taxonomy" id="451513"/>
    <lineage>
        <taxon>Bacteria</taxon>
        <taxon>Pseudomonadati</taxon>
        <taxon>Pseudomonadota</taxon>
        <taxon>Gammaproteobacteria</taxon>
        <taxon>Enterobacterales</taxon>
        <taxon>Enterobacteriaceae</taxon>
        <taxon>Mangrovibacter</taxon>
    </lineage>
</organism>
<keyword evidence="3 6" id="KW-0238">DNA-binding</keyword>
<feature type="domain" description="HTH lysR-type" evidence="5">
    <location>
        <begin position="28"/>
        <end position="85"/>
    </location>
</feature>
<dbReference type="PANTHER" id="PTHR30118:SF10">
    <property type="entry name" value="LYSR FAMILY TRANSCRIPTIONAL REGULATOR"/>
    <property type="match status" value="1"/>
</dbReference>
<dbReference type="InterPro" id="IPR036390">
    <property type="entry name" value="WH_DNA-bd_sf"/>
</dbReference>
<dbReference type="Proteomes" id="UP000246744">
    <property type="component" value="Unassembled WGS sequence"/>
</dbReference>
<evidence type="ECO:0000256" key="1">
    <source>
        <dbReference type="ARBA" id="ARBA00009437"/>
    </source>
</evidence>
<evidence type="ECO:0000313" key="6">
    <source>
        <dbReference type="EMBL" id="PWW08031.1"/>
    </source>
</evidence>
<dbReference type="AlphaFoldDB" id="A0A317PXX4"/>
<dbReference type="InterPro" id="IPR000847">
    <property type="entry name" value="LysR_HTH_N"/>
</dbReference>
<proteinExistence type="inferred from homology"/>
<sequence>MNNTGKDNNLLSRSNSARLSGFQALRTIDLNLLTVFEAVYIHKGIVNAARALNLTPSAISQSIQKLRNVFPDPLFVRNGQGIMPTSYAAHLHEYISQGLSSILGALEFNEVSNAQRTITIATHPSVGALVMPTIYKAIHRRCPNININNVPISQAETQLSQLQADMVIDTRRPVMSKIGSFRLFEERVVIVCRSDHPALTDEVSLDILNQQQQTMLVLQDDILPDVRNVVEQTFPDRQITFSSYNVLTLAAMLANSDLVGFMSSGLYHMFRDNWNLREIECEGFAGGKFETHLFYNKLSQHDEVLRNCMETIQGAFVQKHGEAIL</sequence>
<dbReference type="NCBIfam" id="NF008554">
    <property type="entry name" value="PRK11482.1"/>
    <property type="match status" value="1"/>
</dbReference>
<keyword evidence="2" id="KW-0805">Transcription regulation</keyword>
<dbReference type="PROSITE" id="PS50931">
    <property type="entry name" value="HTH_LYSR"/>
    <property type="match status" value="1"/>
</dbReference>
<comment type="similarity">
    <text evidence="1">Belongs to the LysR transcriptional regulatory family.</text>
</comment>
<dbReference type="PANTHER" id="PTHR30118">
    <property type="entry name" value="HTH-TYPE TRANSCRIPTIONAL REGULATOR LEUO-RELATED"/>
    <property type="match status" value="1"/>
</dbReference>
<dbReference type="Pfam" id="PF03466">
    <property type="entry name" value="LysR_substrate"/>
    <property type="match status" value="1"/>
</dbReference>
<dbReference type="RefSeq" id="WP_036109549.1">
    <property type="nucleotide sequence ID" value="NZ_QGTS01000007.1"/>
</dbReference>
<keyword evidence="7" id="KW-1185">Reference proteome</keyword>
<dbReference type="InterPro" id="IPR050389">
    <property type="entry name" value="LysR-type_TF"/>
</dbReference>
<reference evidence="6 7" key="1">
    <citation type="submission" date="2018-05" db="EMBL/GenBank/DDBJ databases">
        <title>Genomic Encyclopedia of Type Strains, Phase IV (KMG-IV): sequencing the most valuable type-strain genomes for metagenomic binning, comparative biology and taxonomic classification.</title>
        <authorList>
            <person name="Goeker M."/>
        </authorList>
    </citation>
    <scope>NUCLEOTIDE SEQUENCE [LARGE SCALE GENOMIC DNA]</scope>
    <source>
        <strain evidence="6 7">DSM 19579</strain>
    </source>
</reference>